<dbReference type="Pfam" id="PF00583">
    <property type="entry name" value="Acetyltransf_1"/>
    <property type="match status" value="1"/>
</dbReference>
<dbReference type="InterPro" id="IPR016181">
    <property type="entry name" value="Acyl_CoA_acyltransferase"/>
</dbReference>
<dbReference type="AlphaFoldDB" id="A0A1H2LFT1"/>
<dbReference type="EMBL" id="LT629804">
    <property type="protein sequence ID" value="SDU79488.1"/>
    <property type="molecule type" value="Genomic_DNA"/>
</dbReference>
<reference evidence="5" key="1">
    <citation type="submission" date="2016-10" db="EMBL/GenBank/DDBJ databases">
        <authorList>
            <person name="Varghese N."/>
            <person name="Submissions S."/>
        </authorList>
    </citation>
    <scope>NUCLEOTIDE SEQUENCE [LARGE SCALE GENOMIC DNA]</scope>
    <source>
        <strain evidence="5">DSM 10002</strain>
    </source>
</reference>
<dbReference type="InterPro" id="IPR051556">
    <property type="entry name" value="N-term/lysine_N-AcTrnsfr"/>
</dbReference>
<dbReference type="PANTHER" id="PTHR42919:SF8">
    <property type="entry name" value="N-ALPHA-ACETYLTRANSFERASE 50"/>
    <property type="match status" value="1"/>
</dbReference>
<dbReference type="OrthoDB" id="529907at2"/>
<dbReference type="GeneID" id="65344631"/>
<organism evidence="4 5">
    <name type="scientific">Arcanobacterium phocae</name>
    <dbReference type="NCBI Taxonomy" id="131112"/>
    <lineage>
        <taxon>Bacteria</taxon>
        <taxon>Bacillati</taxon>
        <taxon>Actinomycetota</taxon>
        <taxon>Actinomycetes</taxon>
        <taxon>Actinomycetales</taxon>
        <taxon>Actinomycetaceae</taxon>
        <taxon>Arcanobacterium</taxon>
    </lineage>
</organism>
<proteinExistence type="predicted"/>
<dbReference type="RefSeq" id="WP_091280335.1">
    <property type="nucleotide sequence ID" value="NZ_JABAPH010000005.1"/>
</dbReference>
<dbReference type="NCBIfam" id="TIGR01575">
    <property type="entry name" value="rimI"/>
    <property type="match status" value="1"/>
</dbReference>
<evidence type="ECO:0000256" key="1">
    <source>
        <dbReference type="ARBA" id="ARBA00022679"/>
    </source>
</evidence>
<name>A0A1H2LFT1_9ACTO</name>
<dbReference type="InterPro" id="IPR000182">
    <property type="entry name" value="GNAT_dom"/>
</dbReference>
<evidence type="ECO:0000313" key="4">
    <source>
        <dbReference type="EMBL" id="SDU79488.1"/>
    </source>
</evidence>
<keyword evidence="5" id="KW-1185">Reference proteome</keyword>
<dbReference type="InterPro" id="IPR006464">
    <property type="entry name" value="AcTrfase_RimI/Ard1"/>
</dbReference>
<accession>A0A1H2LFT1</accession>
<keyword evidence="2" id="KW-0012">Acyltransferase</keyword>
<dbReference type="GO" id="GO:0008080">
    <property type="term" value="F:N-acetyltransferase activity"/>
    <property type="evidence" value="ECO:0007669"/>
    <property type="project" value="InterPro"/>
</dbReference>
<dbReference type="PANTHER" id="PTHR42919">
    <property type="entry name" value="N-ALPHA-ACETYLTRANSFERASE"/>
    <property type="match status" value="1"/>
</dbReference>
<dbReference type="CDD" id="cd04301">
    <property type="entry name" value="NAT_SF"/>
    <property type="match status" value="1"/>
</dbReference>
<dbReference type="SUPFAM" id="SSF55729">
    <property type="entry name" value="Acyl-CoA N-acyltransferases (Nat)"/>
    <property type="match status" value="1"/>
</dbReference>
<feature type="domain" description="N-acetyltransferase" evidence="3">
    <location>
        <begin position="18"/>
        <end position="166"/>
    </location>
</feature>
<gene>
    <name evidence="4" type="ORF">SAMN04489737_0893</name>
</gene>
<evidence type="ECO:0000259" key="3">
    <source>
        <dbReference type="PROSITE" id="PS51186"/>
    </source>
</evidence>
<evidence type="ECO:0000313" key="5">
    <source>
        <dbReference type="Proteomes" id="UP000214355"/>
    </source>
</evidence>
<dbReference type="Proteomes" id="UP000214355">
    <property type="component" value="Chromosome I"/>
</dbReference>
<evidence type="ECO:0000256" key="2">
    <source>
        <dbReference type="ARBA" id="ARBA00023315"/>
    </source>
</evidence>
<sequence>MNSCFQPNDAFPSTIAGFDLRRAPVSWAGRIADFDHQTFARDAWPSKVWEDELSASYRTYLVLSEPPGPLQSLGSIVGVGGVAYVDDAEILTIAVSPRYQRRGIGSRLLEILLDIAACHGARRVFLEVRSKDEGVQKMYAKAGFQEMSRRKHYYSDDDAVVMLRET</sequence>
<protein>
    <submittedName>
        <fullName evidence="4">Ribosomal-protein-alanine N-acetyltransferase</fullName>
    </submittedName>
</protein>
<dbReference type="PROSITE" id="PS51186">
    <property type="entry name" value="GNAT"/>
    <property type="match status" value="1"/>
</dbReference>
<keyword evidence="1 4" id="KW-0808">Transferase</keyword>
<dbReference type="STRING" id="131112.SAMN04489737_0893"/>
<dbReference type="Gene3D" id="3.40.630.30">
    <property type="match status" value="1"/>
</dbReference>